<evidence type="ECO:0000313" key="3">
    <source>
        <dbReference type="EMBL" id="ART22486.1"/>
    </source>
</evidence>
<gene>
    <name evidence="3" type="ORF">CBE89_11145</name>
</gene>
<evidence type="ECO:0000313" key="4">
    <source>
        <dbReference type="Proteomes" id="UP000250197"/>
    </source>
</evidence>
<evidence type="ECO:0000256" key="1">
    <source>
        <dbReference type="SAM" id="Phobius"/>
    </source>
</evidence>
<dbReference type="Pfam" id="PF03703">
    <property type="entry name" value="bPH_2"/>
    <property type="match status" value="1"/>
</dbReference>
<accession>A0A2Z2J012</accession>
<dbReference type="Proteomes" id="UP000250197">
    <property type="component" value="Chromosome"/>
</dbReference>
<feature type="transmembrane region" description="Helical" evidence="1">
    <location>
        <begin position="12"/>
        <end position="31"/>
    </location>
</feature>
<name>A0A2Z2J012_CORST</name>
<dbReference type="EMBL" id="CP021252">
    <property type="protein sequence ID" value="ART22486.1"/>
    <property type="molecule type" value="Genomic_DNA"/>
</dbReference>
<sequence>MHPVSRKLVTARYVHHLGWSAAFIIASAVAGYFWGTFWYWLAGAWAIWFVYLLWLIPAQVRNMGWKETDDELVITRGKLWYRLTIVPFGRIQFVDVSAGPIERALGLKRVKIHTASASSDARIAGLVAEDADALRERLAVKARERMSGL</sequence>
<dbReference type="PANTHER" id="PTHR34473">
    <property type="entry name" value="UPF0699 TRANSMEMBRANE PROTEIN YDBS"/>
    <property type="match status" value="1"/>
</dbReference>
<keyword evidence="1" id="KW-0472">Membrane</keyword>
<dbReference type="PANTHER" id="PTHR34473:SF3">
    <property type="entry name" value="TRANSMEMBRANE PROTEIN-RELATED"/>
    <property type="match status" value="1"/>
</dbReference>
<dbReference type="InterPro" id="IPR005182">
    <property type="entry name" value="YdbS-like_PH"/>
</dbReference>
<organism evidence="3 4">
    <name type="scientific">Corynebacterium striatum</name>
    <dbReference type="NCBI Taxonomy" id="43770"/>
    <lineage>
        <taxon>Bacteria</taxon>
        <taxon>Bacillati</taxon>
        <taxon>Actinomycetota</taxon>
        <taxon>Actinomycetes</taxon>
        <taxon>Mycobacteriales</taxon>
        <taxon>Corynebacteriaceae</taxon>
        <taxon>Corynebacterium</taxon>
    </lineage>
</organism>
<reference evidence="3 4" key="1">
    <citation type="submission" date="2017-05" db="EMBL/GenBank/DDBJ databases">
        <title>Complete genome sequence of Corynebacterium striatum KC-Na-1 isolated from Neophocaena asiaeorientalis in Korea.</title>
        <authorList>
            <person name="Kim J.H."/>
            <person name="Lee K."/>
        </authorList>
    </citation>
    <scope>NUCLEOTIDE SEQUENCE [LARGE SCALE GENOMIC DNA]</scope>
    <source>
        <strain evidence="3 4">KC-Na-01</strain>
    </source>
</reference>
<dbReference type="KEGG" id="cstr:CBE89_11145"/>
<protein>
    <recommendedName>
        <fullName evidence="2">YdbS-like PH domain-containing protein</fullName>
    </recommendedName>
</protein>
<keyword evidence="1" id="KW-1133">Transmembrane helix</keyword>
<dbReference type="AlphaFoldDB" id="A0A2Z2J012"/>
<keyword evidence="1" id="KW-0812">Transmembrane</keyword>
<feature type="domain" description="YdbS-like PH" evidence="2">
    <location>
        <begin position="60"/>
        <end position="138"/>
    </location>
</feature>
<proteinExistence type="predicted"/>
<evidence type="ECO:0000259" key="2">
    <source>
        <dbReference type="Pfam" id="PF03703"/>
    </source>
</evidence>
<feature type="transmembrane region" description="Helical" evidence="1">
    <location>
        <begin position="37"/>
        <end position="56"/>
    </location>
</feature>